<dbReference type="InterPro" id="IPR009057">
    <property type="entry name" value="Homeodomain-like_sf"/>
</dbReference>
<sequence>MHACGKFVNIHIKHVCPFHFSFSLVTHSLSFAESVIIFQKKRILTLKEKIKIVEFYTKHKVSARVLGKTFKIGKSQAATIINKRNELLKEWETNVNVNKKRTFFKPEGLKIDQRCYEWFIKARNKNIPLSGTIIRSKAKEIAESLNNQNFNASSVWLQRFKKRHNITFKPVSGEAASVNQADVAEFEEKRPSLIRGYDARDIFNTDETGLFFRALPTKTFSFKGEKCFGGKLAKERVSILHNVNMAGEREKLIVIGKAARPRAFGRINLNTLPVSWYSNQKSWMTSDIMSDYLQKFDRKMASQKRKILLFLDNAASHPKNLKLKNIKIIFLPPNTTSVCQPLDQGIIKNFKTWYRSMIVKHVLARMDEATSLEDLIKKINLLDVIYFIQKPWEEVTPATITNCFQKAGFRFRNDTFEKSIDDAFEHDDDIPLAVIAEMTRGMKRISSNVGFDDFVNFDNDLCINDERLEINEPSDVEIEENEEEEGEATTEYMENVSSGFMKTNREAIEGVQKLKHFCANKNDMKGFQVCCDLMLHFESVSLNQSNLKQTTLQDYFNQV</sequence>
<dbReference type="InterPro" id="IPR050863">
    <property type="entry name" value="CenT-Element_Derived"/>
</dbReference>
<evidence type="ECO:0000256" key="2">
    <source>
        <dbReference type="ARBA" id="ARBA00023125"/>
    </source>
</evidence>
<dbReference type="InterPro" id="IPR004875">
    <property type="entry name" value="DDE_SF_endonuclease_dom"/>
</dbReference>
<dbReference type="SUPFAM" id="SSF46689">
    <property type="entry name" value="Homeodomain-like"/>
    <property type="match status" value="2"/>
</dbReference>
<dbReference type="InterPro" id="IPR007889">
    <property type="entry name" value="HTH_Psq"/>
</dbReference>
<evidence type="ECO:0000259" key="4">
    <source>
        <dbReference type="PROSITE" id="PS51253"/>
    </source>
</evidence>
<name>A0AA38IDR6_9CUCU</name>
<comment type="subcellular location">
    <subcellularLocation>
        <location evidence="1">Nucleus</location>
    </subcellularLocation>
</comment>
<evidence type="ECO:0000256" key="3">
    <source>
        <dbReference type="ARBA" id="ARBA00023242"/>
    </source>
</evidence>
<comment type="caution">
    <text evidence="5">The sequence shown here is derived from an EMBL/GenBank/DDBJ whole genome shotgun (WGS) entry which is preliminary data.</text>
</comment>
<dbReference type="GO" id="GO:0005634">
    <property type="term" value="C:nucleus"/>
    <property type="evidence" value="ECO:0007669"/>
    <property type="project" value="UniProtKB-SubCell"/>
</dbReference>
<keyword evidence="6" id="KW-1185">Reference proteome</keyword>
<dbReference type="InterPro" id="IPR006600">
    <property type="entry name" value="HTH_CenpB_DNA-bd_dom"/>
</dbReference>
<dbReference type="Gene3D" id="1.10.10.60">
    <property type="entry name" value="Homeodomain-like"/>
    <property type="match status" value="1"/>
</dbReference>
<reference evidence="5" key="1">
    <citation type="journal article" date="2023" name="G3 (Bethesda)">
        <title>Whole genome assemblies of Zophobas morio and Tenebrio molitor.</title>
        <authorList>
            <person name="Kaur S."/>
            <person name="Stinson S.A."/>
            <person name="diCenzo G.C."/>
        </authorList>
    </citation>
    <scope>NUCLEOTIDE SEQUENCE</scope>
    <source>
        <strain evidence="5">QUZm001</strain>
    </source>
</reference>
<evidence type="ECO:0000313" key="6">
    <source>
        <dbReference type="Proteomes" id="UP001168821"/>
    </source>
</evidence>
<dbReference type="Pfam" id="PF03221">
    <property type="entry name" value="HTH_Tnp_Tc5"/>
    <property type="match status" value="1"/>
</dbReference>
<dbReference type="EMBL" id="JALNTZ010000004">
    <property type="protein sequence ID" value="KAJ3654405.1"/>
    <property type="molecule type" value="Genomic_DNA"/>
</dbReference>
<dbReference type="Pfam" id="PF04218">
    <property type="entry name" value="CENP-B_N"/>
    <property type="match status" value="1"/>
</dbReference>
<dbReference type="SMART" id="SM00674">
    <property type="entry name" value="CENPB"/>
    <property type="match status" value="1"/>
</dbReference>
<dbReference type="GO" id="GO:0003677">
    <property type="term" value="F:DNA binding"/>
    <property type="evidence" value="ECO:0007669"/>
    <property type="project" value="UniProtKB-KW"/>
</dbReference>
<dbReference type="PROSITE" id="PS51253">
    <property type="entry name" value="HTH_CENPB"/>
    <property type="match status" value="1"/>
</dbReference>
<protein>
    <recommendedName>
        <fullName evidence="4">HTH CENPB-type domain-containing protein</fullName>
    </recommendedName>
</protein>
<feature type="domain" description="HTH CENPB-type" evidence="4">
    <location>
        <begin position="99"/>
        <end position="170"/>
    </location>
</feature>
<proteinExistence type="predicted"/>
<dbReference type="PANTHER" id="PTHR19303:SF73">
    <property type="entry name" value="PROTEIN PDC2"/>
    <property type="match status" value="1"/>
</dbReference>
<dbReference type="AlphaFoldDB" id="A0AA38IDR6"/>
<evidence type="ECO:0000256" key="1">
    <source>
        <dbReference type="ARBA" id="ARBA00004123"/>
    </source>
</evidence>
<dbReference type="Proteomes" id="UP001168821">
    <property type="component" value="Unassembled WGS sequence"/>
</dbReference>
<keyword evidence="3" id="KW-0539">Nucleus</keyword>
<dbReference type="PANTHER" id="PTHR19303">
    <property type="entry name" value="TRANSPOSON"/>
    <property type="match status" value="1"/>
</dbReference>
<keyword evidence="2" id="KW-0238">DNA-binding</keyword>
<dbReference type="Pfam" id="PF03184">
    <property type="entry name" value="DDE_1"/>
    <property type="match status" value="1"/>
</dbReference>
<gene>
    <name evidence="5" type="ORF">Zmor_013595</name>
</gene>
<accession>A0AA38IDR6</accession>
<organism evidence="5 6">
    <name type="scientific">Zophobas morio</name>
    <dbReference type="NCBI Taxonomy" id="2755281"/>
    <lineage>
        <taxon>Eukaryota</taxon>
        <taxon>Metazoa</taxon>
        <taxon>Ecdysozoa</taxon>
        <taxon>Arthropoda</taxon>
        <taxon>Hexapoda</taxon>
        <taxon>Insecta</taxon>
        <taxon>Pterygota</taxon>
        <taxon>Neoptera</taxon>
        <taxon>Endopterygota</taxon>
        <taxon>Coleoptera</taxon>
        <taxon>Polyphaga</taxon>
        <taxon>Cucujiformia</taxon>
        <taxon>Tenebrionidae</taxon>
        <taxon>Zophobas</taxon>
    </lineage>
</organism>
<evidence type="ECO:0000313" key="5">
    <source>
        <dbReference type="EMBL" id="KAJ3654405.1"/>
    </source>
</evidence>